<keyword evidence="2" id="KW-1185">Reference proteome</keyword>
<name>A0A0L6UL79_9BASI</name>
<comment type="caution">
    <text evidence="1">The sequence shown here is derived from an EMBL/GenBank/DDBJ whole genome shotgun (WGS) entry which is preliminary data.</text>
</comment>
<accession>A0A0L6UL79</accession>
<protein>
    <submittedName>
        <fullName evidence="1">Uncharacterized protein</fullName>
    </submittedName>
</protein>
<organism evidence="1 2">
    <name type="scientific">Puccinia sorghi</name>
    <dbReference type="NCBI Taxonomy" id="27349"/>
    <lineage>
        <taxon>Eukaryota</taxon>
        <taxon>Fungi</taxon>
        <taxon>Dikarya</taxon>
        <taxon>Basidiomycota</taxon>
        <taxon>Pucciniomycotina</taxon>
        <taxon>Pucciniomycetes</taxon>
        <taxon>Pucciniales</taxon>
        <taxon>Pucciniaceae</taxon>
        <taxon>Puccinia</taxon>
    </lineage>
</organism>
<reference evidence="1 2" key="1">
    <citation type="submission" date="2015-08" db="EMBL/GenBank/DDBJ databases">
        <title>Next Generation Sequencing and Analysis of the Genome of Puccinia sorghi L Schw, the Causal Agent of Maize Common Rust.</title>
        <authorList>
            <person name="Rochi L."/>
            <person name="Burguener G."/>
            <person name="Darino M."/>
            <person name="Turjanski A."/>
            <person name="Kreff E."/>
            <person name="Dieguez M.J."/>
            <person name="Sacco F."/>
        </authorList>
    </citation>
    <scope>NUCLEOTIDE SEQUENCE [LARGE SCALE GENOMIC DNA]</scope>
    <source>
        <strain evidence="1 2">RO10H11247</strain>
    </source>
</reference>
<evidence type="ECO:0000313" key="1">
    <source>
        <dbReference type="EMBL" id="KNZ49279.1"/>
    </source>
</evidence>
<proteinExistence type="predicted"/>
<dbReference type="Proteomes" id="UP000037035">
    <property type="component" value="Unassembled WGS sequence"/>
</dbReference>
<evidence type="ECO:0000313" key="2">
    <source>
        <dbReference type="Proteomes" id="UP000037035"/>
    </source>
</evidence>
<sequence>MAPHQHPRFLCLCSKCAQFTHPHHMEGSSWPGQLLTHHTVTRNHLKDHLANRATSCRPPSSSNDLPLDPSLYTASPSASLNPSSSALIPFNSHPLVMHVMISSIIFYLFEQLPGYPPLCGASLFNTQIPKSNVCCYFSFQSLSSWLTHFLARPHIKDLLDQSLEVLRQHFNPTCELMANPTPHQAETWPLECLSMASNLTHALHYQLHIASDHKIFSLLVFPPQRAITDTDKLAPGTCCQCFKVTLAPGLWLPLTHRPDFCHIHATLMPFFANLPACRRTVGLAGHTSHFHMSAMCMKLGGSNGYAKYYHCAES</sequence>
<gene>
    <name evidence="1" type="ORF">VP01_510g16</name>
</gene>
<dbReference type="EMBL" id="LAVV01010287">
    <property type="protein sequence ID" value="KNZ49279.1"/>
    <property type="molecule type" value="Genomic_DNA"/>
</dbReference>
<dbReference type="AlphaFoldDB" id="A0A0L6UL79"/>
<dbReference type="VEuPathDB" id="FungiDB:VP01_510g16"/>